<dbReference type="RefSeq" id="WP_006351333.1">
    <property type="nucleotide sequence ID" value="NZ_AZEP01000039.1"/>
</dbReference>
<accession>D4YRQ1</accession>
<protein>
    <submittedName>
        <fullName evidence="1">Uncharacterized protein</fullName>
    </submittedName>
</protein>
<gene>
    <name evidence="1" type="ORF">HMPREF0493_0179</name>
</gene>
<dbReference type="EMBL" id="ADNY01000010">
    <property type="protein sequence ID" value="EFG56131.1"/>
    <property type="molecule type" value="Genomic_DNA"/>
</dbReference>
<name>D4YRQ1_9LACO</name>
<organism evidence="1 2">
    <name type="scientific">Lactobacillus amylolyticus DSM 11664</name>
    <dbReference type="NCBI Taxonomy" id="585524"/>
    <lineage>
        <taxon>Bacteria</taxon>
        <taxon>Bacillati</taxon>
        <taxon>Bacillota</taxon>
        <taxon>Bacilli</taxon>
        <taxon>Lactobacillales</taxon>
        <taxon>Lactobacillaceae</taxon>
        <taxon>Lactobacillus</taxon>
    </lineage>
</organism>
<proteinExistence type="predicted"/>
<dbReference type="AlphaFoldDB" id="D4YRQ1"/>
<sequence length="49" mass="6141">MKRNYRKLKSTEYISVKRHMNDIYEVAEFYKKYSLIKKLLFIQKIQLLQ</sequence>
<reference evidence="1 2" key="1">
    <citation type="submission" date="2010-04" db="EMBL/GenBank/DDBJ databases">
        <authorList>
            <person name="Muzny D."/>
            <person name="Qin X."/>
            <person name="Deng J."/>
            <person name="Jiang H."/>
            <person name="Liu Y."/>
            <person name="Qu J."/>
            <person name="Song X.-Z."/>
            <person name="Zhang L."/>
            <person name="Thornton R."/>
            <person name="Coyle M."/>
            <person name="Francisco L."/>
            <person name="Jackson L."/>
            <person name="Javaid M."/>
            <person name="Korchina V."/>
            <person name="Kovar C."/>
            <person name="Mata R."/>
            <person name="Mathew T."/>
            <person name="Ngo R."/>
            <person name="Nguyen L."/>
            <person name="Nguyen N."/>
            <person name="Okwuonu G."/>
            <person name="Ongeri F."/>
            <person name="Pham C."/>
            <person name="Simmons D."/>
            <person name="Wilczek-Boney K."/>
            <person name="Hale W."/>
            <person name="Jakkamsetti A."/>
            <person name="Pham P."/>
            <person name="Ruth R."/>
            <person name="San Lucas F."/>
            <person name="Warren J."/>
            <person name="Zhang J."/>
            <person name="Zhao Z."/>
            <person name="Zhou C."/>
            <person name="Zhu D."/>
            <person name="Lee S."/>
            <person name="Bess C."/>
            <person name="Blankenburg K."/>
            <person name="Forbes L."/>
            <person name="Fu Q."/>
            <person name="Gubbala S."/>
            <person name="Hirani K."/>
            <person name="Jayaseelan J.C."/>
            <person name="Lara F."/>
            <person name="Munidasa M."/>
            <person name="Palculict T."/>
            <person name="Patil S."/>
            <person name="Pu L.-L."/>
            <person name="Saada N."/>
            <person name="Tang L."/>
            <person name="Weissenberger G."/>
            <person name="Zhu Y."/>
            <person name="Hemphill L."/>
            <person name="Shang Y."/>
            <person name="Youmans B."/>
            <person name="Ayvaz T."/>
            <person name="Ross M."/>
            <person name="Santibanez J."/>
            <person name="Aqrawi P."/>
            <person name="Gross S."/>
            <person name="Joshi V."/>
            <person name="Fowler G."/>
            <person name="Nazareth L."/>
            <person name="Reid J."/>
            <person name="Worley K."/>
            <person name="Petrosino J."/>
            <person name="Highlander S."/>
            <person name="Gibbs R."/>
        </authorList>
    </citation>
    <scope>NUCLEOTIDE SEQUENCE [LARGE SCALE GENOMIC DNA]</scope>
    <source>
        <strain evidence="1 2">DSM 11664</strain>
    </source>
</reference>
<dbReference type="Proteomes" id="UP000004069">
    <property type="component" value="Unassembled WGS sequence"/>
</dbReference>
<evidence type="ECO:0000313" key="1">
    <source>
        <dbReference type="EMBL" id="EFG56131.1"/>
    </source>
</evidence>
<comment type="caution">
    <text evidence="1">The sequence shown here is derived from an EMBL/GenBank/DDBJ whole genome shotgun (WGS) entry which is preliminary data.</text>
</comment>
<keyword evidence="2" id="KW-1185">Reference proteome</keyword>
<evidence type="ECO:0000313" key="2">
    <source>
        <dbReference type="Proteomes" id="UP000004069"/>
    </source>
</evidence>